<dbReference type="Pfam" id="PF00534">
    <property type="entry name" value="Glycos_transf_1"/>
    <property type="match status" value="1"/>
</dbReference>
<keyword evidence="4" id="KW-1185">Reference proteome</keyword>
<gene>
    <name evidence="3" type="ORF">psyc5s11_31680</name>
</gene>
<dbReference type="Gene3D" id="3.40.50.2000">
    <property type="entry name" value="Glycogen Phosphorylase B"/>
    <property type="match status" value="2"/>
</dbReference>
<dbReference type="PANTHER" id="PTHR45947:SF3">
    <property type="entry name" value="SULFOQUINOVOSYL TRANSFERASE SQD2"/>
    <property type="match status" value="1"/>
</dbReference>
<dbReference type="GO" id="GO:0016740">
    <property type="term" value="F:transferase activity"/>
    <property type="evidence" value="ECO:0007669"/>
    <property type="project" value="UniProtKB-KW"/>
</dbReference>
<proteinExistence type="predicted"/>
<evidence type="ECO:0000313" key="3">
    <source>
        <dbReference type="EMBL" id="BCZ47101.1"/>
    </source>
</evidence>
<keyword evidence="3" id="KW-0808">Transferase</keyword>
<evidence type="ECO:0000259" key="2">
    <source>
        <dbReference type="Pfam" id="PF13439"/>
    </source>
</evidence>
<dbReference type="InterPro" id="IPR028098">
    <property type="entry name" value="Glyco_trans_4-like_N"/>
</dbReference>
<protein>
    <submittedName>
        <fullName evidence="3">Glycosyl transferase</fullName>
    </submittedName>
</protein>
<dbReference type="Pfam" id="PF13439">
    <property type="entry name" value="Glyco_transf_4"/>
    <property type="match status" value="1"/>
</dbReference>
<feature type="domain" description="Glycosyltransferase subfamily 4-like N-terminal" evidence="2">
    <location>
        <begin position="13"/>
        <end position="187"/>
    </location>
</feature>
<dbReference type="EMBL" id="AP024849">
    <property type="protein sequence ID" value="BCZ47101.1"/>
    <property type="molecule type" value="Genomic_DNA"/>
</dbReference>
<evidence type="ECO:0000313" key="4">
    <source>
        <dbReference type="Proteomes" id="UP000824633"/>
    </source>
</evidence>
<feature type="domain" description="Glycosyl transferase family 1" evidence="1">
    <location>
        <begin position="194"/>
        <end position="330"/>
    </location>
</feature>
<dbReference type="RefSeq" id="WP_224033482.1">
    <property type="nucleotide sequence ID" value="NZ_AP024849.1"/>
</dbReference>
<reference evidence="4" key="1">
    <citation type="submission" date="2021-07" db="EMBL/GenBank/DDBJ databases">
        <title>Complete genome sequencing of a Clostridium isolate.</title>
        <authorList>
            <person name="Ueki A."/>
            <person name="Tonouchi A."/>
        </authorList>
    </citation>
    <scope>NUCLEOTIDE SEQUENCE [LARGE SCALE GENOMIC DNA]</scope>
    <source>
        <strain evidence="4">C5S11</strain>
    </source>
</reference>
<sequence>MRIAIVTDWLVSMGGAERTLINLLELYPDATIYTTVCNKEVLEEPLKSANIITSSLQKRKTIKNHRKLFPFMPTAIESFDLNGYDMVISWSSCVAKGVITNPSTLHVCYCHSPMRYAWEFSYEYAAKMAGKNKFVNKILNYFLTFIRVWDYASSARVDYFMTNSHNVAKRIYKHYRRKAEVIHSPVICDFFKPMDENGDYYLVVSRLQEYKRADIAIDACNKLGLPLIVVGTGPFEQKLKSMAGLTVKMVGCVSDNELREYYAKCKAFLFPGEEDYGMAPLEAMSCGRPAIAYGKGGALETIVEGKTGLFFEEQTTESLISAIKKFETIKFNKEEIRAHALKFDESVFKLQIKDFVERKYKEFQEENLRL</sequence>
<dbReference type="SUPFAM" id="SSF53756">
    <property type="entry name" value="UDP-Glycosyltransferase/glycogen phosphorylase"/>
    <property type="match status" value="1"/>
</dbReference>
<organism evidence="3 4">
    <name type="scientific">Clostridium gelidum</name>
    <dbReference type="NCBI Taxonomy" id="704125"/>
    <lineage>
        <taxon>Bacteria</taxon>
        <taxon>Bacillati</taxon>
        <taxon>Bacillota</taxon>
        <taxon>Clostridia</taxon>
        <taxon>Eubacteriales</taxon>
        <taxon>Clostridiaceae</taxon>
        <taxon>Clostridium</taxon>
    </lineage>
</organism>
<evidence type="ECO:0000259" key="1">
    <source>
        <dbReference type="Pfam" id="PF00534"/>
    </source>
</evidence>
<accession>A0ABM7TDV9</accession>
<name>A0ABM7TDV9_9CLOT</name>
<dbReference type="Proteomes" id="UP000824633">
    <property type="component" value="Chromosome"/>
</dbReference>
<dbReference type="InterPro" id="IPR050194">
    <property type="entry name" value="Glycosyltransferase_grp1"/>
</dbReference>
<dbReference type="InterPro" id="IPR001296">
    <property type="entry name" value="Glyco_trans_1"/>
</dbReference>
<dbReference type="PANTHER" id="PTHR45947">
    <property type="entry name" value="SULFOQUINOVOSYL TRANSFERASE SQD2"/>
    <property type="match status" value="1"/>
</dbReference>